<feature type="chain" id="PRO_5001516392" evidence="1">
    <location>
        <begin position="21"/>
        <end position="116"/>
    </location>
</feature>
<keyword evidence="1" id="KW-0732">Signal</keyword>
<protein>
    <submittedName>
        <fullName evidence="2">Putative secreted protein</fullName>
    </submittedName>
</protein>
<proteinExistence type="evidence at transcript level"/>
<evidence type="ECO:0000256" key="1">
    <source>
        <dbReference type="SAM" id="SignalP"/>
    </source>
</evidence>
<name>A0A023G0L4_AMBTT</name>
<sequence>MKAPTLSALVVLLLYVAVSAQPRTAAAEIYNMFCSLSTEEQNTLLACLATKLPQVSKAIEDLGYSISELSKQVCVEGANTFPENLLFLVGGALPHLYECFPQESEEAPQPQSEQVV</sequence>
<reference evidence="2" key="1">
    <citation type="submission" date="2014-03" db="EMBL/GenBank/DDBJ databases">
        <title>The sialotranscriptome of Amblyomma triste, Amblyomma parvum and Amblyomma cajennense ticks, uncovered by 454-based RNA-seq.</title>
        <authorList>
            <person name="Garcia G.R."/>
            <person name="Gardinassi L.G."/>
            <person name="Ribeiro J.M."/>
            <person name="Anatriello E."/>
            <person name="Ferreira B.R."/>
            <person name="Moreira H.N."/>
            <person name="Mafra C."/>
            <person name="Olegario M.M."/>
            <person name="Szabo P.J."/>
            <person name="Miranda-Santos I.K."/>
            <person name="Maruyama S.R."/>
        </authorList>
    </citation>
    <scope>NUCLEOTIDE SEQUENCE</scope>
    <source>
        <strain evidence="2">Mato Grasso do Sul</strain>
        <tissue evidence="2">Salivary glands</tissue>
    </source>
</reference>
<accession>A0A023G0L4</accession>
<feature type="signal peptide" evidence="1">
    <location>
        <begin position="1"/>
        <end position="20"/>
    </location>
</feature>
<dbReference type="EMBL" id="GBBM01007707">
    <property type="protein sequence ID" value="JAC27711.1"/>
    <property type="molecule type" value="mRNA"/>
</dbReference>
<dbReference type="AlphaFoldDB" id="A0A023G0L4"/>
<organism evidence="2">
    <name type="scientific">Amblyomma triste</name>
    <name type="common">Neotropical tick</name>
    <dbReference type="NCBI Taxonomy" id="251400"/>
    <lineage>
        <taxon>Eukaryota</taxon>
        <taxon>Metazoa</taxon>
        <taxon>Ecdysozoa</taxon>
        <taxon>Arthropoda</taxon>
        <taxon>Chelicerata</taxon>
        <taxon>Arachnida</taxon>
        <taxon>Acari</taxon>
        <taxon>Parasitiformes</taxon>
        <taxon>Ixodida</taxon>
        <taxon>Ixodoidea</taxon>
        <taxon>Ixodidae</taxon>
        <taxon>Amblyomminae</taxon>
        <taxon>Amblyomma</taxon>
    </lineage>
</organism>
<evidence type="ECO:0000313" key="2">
    <source>
        <dbReference type="EMBL" id="JAC27711.1"/>
    </source>
</evidence>